<dbReference type="OrthoDB" id="67540at2759"/>
<proteinExistence type="predicted"/>
<dbReference type="HOGENOM" id="CLU_325467_0_0_1"/>
<dbReference type="GO" id="GO:0005801">
    <property type="term" value="C:cis-Golgi network"/>
    <property type="evidence" value="ECO:0007669"/>
    <property type="project" value="EnsemblFungi"/>
</dbReference>
<dbReference type="InterPro" id="IPR009771">
    <property type="entry name" value="RIC1_C"/>
</dbReference>
<comment type="subcellular location">
    <subcellularLocation>
        <location evidence="1">Membrane</location>
    </subcellularLocation>
</comment>
<dbReference type="AlphaFoldDB" id="G8JUY9"/>
<feature type="region of interest" description="Disordered" evidence="3">
    <location>
        <begin position="907"/>
        <end position="942"/>
    </location>
</feature>
<dbReference type="STRING" id="931890.G8JUY9"/>
<organism evidence="5 6">
    <name type="scientific">Eremothecium cymbalariae (strain CBS 270.75 / DBVPG 7215 / KCTC 17166 / NRRL Y-17582)</name>
    <name type="common">Yeast</name>
    <dbReference type="NCBI Taxonomy" id="931890"/>
    <lineage>
        <taxon>Eukaryota</taxon>
        <taxon>Fungi</taxon>
        <taxon>Dikarya</taxon>
        <taxon>Ascomycota</taxon>
        <taxon>Saccharomycotina</taxon>
        <taxon>Saccharomycetes</taxon>
        <taxon>Saccharomycetales</taxon>
        <taxon>Saccharomycetaceae</taxon>
        <taxon>Eremothecium</taxon>
    </lineage>
</organism>
<evidence type="ECO:0000256" key="1">
    <source>
        <dbReference type="ARBA" id="ARBA00004370"/>
    </source>
</evidence>
<dbReference type="InParanoid" id="G8JUY9"/>
<dbReference type="OMA" id="WDMCFQL"/>
<protein>
    <recommendedName>
        <fullName evidence="4">RIC1 C-terminal alpha solenoid region domain-containing protein</fullName>
    </recommendedName>
</protein>
<dbReference type="GO" id="GO:0006886">
    <property type="term" value="P:intracellular protein transport"/>
    <property type="evidence" value="ECO:0007669"/>
    <property type="project" value="EnsemblFungi"/>
</dbReference>
<reference evidence="6" key="1">
    <citation type="journal article" date="2012" name="G3 (Bethesda)">
        <title>Pichia sorbitophila, an interspecies yeast hybrid reveals early steps of genome resolution following polyploidization.</title>
        <authorList>
            <person name="Leh Louis V."/>
            <person name="Despons L."/>
            <person name="Friedrich A."/>
            <person name="Martin T."/>
            <person name="Durrens P."/>
            <person name="Casaregola S."/>
            <person name="Neuveglise C."/>
            <person name="Fairhead C."/>
            <person name="Marck C."/>
            <person name="Cruz J.A."/>
            <person name="Straub M.L."/>
            <person name="Kugler V."/>
            <person name="Sacerdot C."/>
            <person name="Uzunov Z."/>
            <person name="Thierry A."/>
            <person name="Weiss S."/>
            <person name="Bleykasten C."/>
            <person name="De Montigny J."/>
            <person name="Jacques N."/>
            <person name="Jung P."/>
            <person name="Lemaire M."/>
            <person name="Mallet S."/>
            <person name="Morel G."/>
            <person name="Richard G.F."/>
            <person name="Sarkar A."/>
            <person name="Savel G."/>
            <person name="Schacherer J."/>
            <person name="Seret M.L."/>
            <person name="Talla E."/>
            <person name="Samson G."/>
            <person name="Jubin C."/>
            <person name="Poulain J."/>
            <person name="Vacherie B."/>
            <person name="Barbe V."/>
            <person name="Pelletier E."/>
            <person name="Sherman D.J."/>
            <person name="Westhof E."/>
            <person name="Weissenbach J."/>
            <person name="Baret P.V."/>
            <person name="Wincker P."/>
            <person name="Gaillardin C."/>
            <person name="Dujon B."/>
            <person name="Souciet J.L."/>
        </authorList>
    </citation>
    <scope>NUCLEOTIDE SEQUENCE [LARGE SCALE GENOMIC DNA]</scope>
    <source>
        <strain evidence="6">CBS 270.75 / DBVPG 7215 / KCTC 17166 / NRRL Y-17582</strain>
    </source>
</reference>
<dbReference type="KEGG" id="erc:Ecym_6068"/>
<dbReference type="RefSeq" id="XP_003647285.1">
    <property type="nucleotide sequence ID" value="XM_003647237.1"/>
</dbReference>
<dbReference type="GO" id="GO:0005829">
    <property type="term" value="C:cytosol"/>
    <property type="evidence" value="ECO:0007669"/>
    <property type="project" value="TreeGrafter"/>
</dbReference>
<evidence type="ECO:0000256" key="2">
    <source>
        <dbReference type="ARBA" id="ARBA00023136"/>
    </source>
</evidence>
<keyword evidence="2" id="KW-0472">Membrane</keyword>
<dbReference type="PANTHER" id="PTHR22746:SF10">
    <property type="entry name" value="GUANINE NUCLEOTIDE EXCHANGE FACTOR SUBUNIT RIC1"/>
    <property type="match status" value="1"/>
</dbReference>
<evidence type="ECO:0000313" key="5">
    <source>
        <dbReference type="EMBL" id="AET40468.1"/>
    </source>
</evidence>
<evidence type="ECO:0000256" key="3">
    <source>
        <dbReference type="SAM" id="MobiDB-lite"/>
    </source>
</evidence>
<evidence type="ECO:0000313" key="6">
    <source>
        <dbReference type="Proteomes" id="UP000006790"/>
    </source>
</evidence>
<name>G8JUY9_ERECY</name>
<dbReference type="InterPro" id="IPR040096">
    <property type="entry name" value="Ric1"/>
</dbReference>
<dbReference type="Proteomes" id="UP000006790">
    <property type="component" value="Chromosome 6"/>
</dbReference>
<dbReference type="eggNOG" id="KOG2006">
    <property type="taxonomic scope" value="Eukaryota"/>
</dbReference>
<feature type="compositionally biased region" description="Low complexity" evidence="3">
    <location>
        <begin position="929"/>
        <end position="939"/>
    </location>
</feature>
<dbReference type="GO" id="GO:0005085">
    <property type="term" value="F:guanyl-nucleotide exchange factor activity"/>
    <property type="evidence" value="ECO:0007669"/>
    <property type="project" value="EnsemblFungi"/>
</dbReference>
<accession>G8JUY9</accession>
<feature type="domain" description="RIC1 C-terminal alpha solenoid region" evidence="4">
    <location>
        <begin position="789"/>
        <end position="992"/>
    </location>
</feature>
<dbReference type="GO" id="GO:0042147">
    <property type="term" value="P:retrograde transport, endosome to Golgi"/>
    <property type="evidence" value="ECO:0007669"/>
    <property type="project" value="EnsemblFungi"/>
</dbReference>
<dbReference type="PANTHER" id="PTHR22746">
    <property type="entry name" value="RAB6A-GEF COMPLEX PARTNER PROTEIN 1"/>
    <property type="match status" value="1"/>
</dbReference>
<sequence>MKIWPFESYQCFQIPKDLPTPDCSSESRNEEEAVLQLKILPQSNLLVVLTKTKVLLYNLKPFCLIGYHERAKESIGNFGTNRFAVTNLGYGERINGINTDSSDTGSNLYKGYICFYVITSDNYMLVYQVLTSKNAYTTSKECGIPVFDSQRRYIEVEQELVSEYDNDAELLIVSDRNDSSKIIQNGYAIDKQKRILQFLMNSEDIPDELPVKKSELRLKIVLKFDHKIKDVLGVLSGNVDDNDDQERLIVLFNHSLQLLRLSDFKLKSNTPIEIAEGIDISVVDSSLYVTTQDSDLNVSIHEVNFEQESLKTKNLELSLLNSKLLFTAPAEDTILLIYENDLIYYNFSTEKVSKHMKVQAKIKMFKQICADTFIILMDDSNINIVTFWGNVLFASNFRNSKDLSYKFTDIAYIDKTLIISTDDGQLLHWPMWEEMDTSANNGRNSAPFILQNRNNDVMLYSPMVGNIMEYNPFQLIKLPTKTVNNYISLVRINSPQTMLAMHVANKNILLINILHTGQWLTFPNITILDCQWIGSHYLLCHIFASEGEELLQCFHFPLQVHNSNNLEEYSIWDWQIPEDYRIGPIFANTLTSYKMVKIKGKRDDMATDTMFKTAEVIIVDKNNKFVVFEVISTVHSTVMNIIRRFHLYKKYLLPENSLKYLKWVVSLKGGFLALINHSIVKIEEQETDYCKITPVLEKVEKILDYSSDNISLVVENQFMVFHPSELWDNEQPFVTLPISEDEYPMTVTTETTTMHNLHCYFRPHVTKLVASHYIYLDQIVARLCDDGVPAEDINTKYSSIRHYKFALEKVLSKKVLDNEPLDGILELIDVYDLEGHHHKNVAKLEIVSNCLRKVETKHWNYLFQNLNLTPRDLLKECTENGEAKILGVLLIVFLNYDDSDQLFSSNLTGPKTTAKKQKKPKSDNKHTTKSSNNKSSSTSPDALQHEELIKRVLKMLVASASSSSKPQEAQEYWELALQIVRFVKAFDKQNSTKLLSMCLDQL</sequence>
<dbReference type="GO" id="GO:0000139">
    <property type="term" value="C:Golgi membrane"/>
    <property type="evidence" value="ECO:0007669"/>
    <property type="project" value="EnsemblFungi"/>
</dbReference>
<dbReference type="EMBL" id="CP002502">
    <property type="protein sequence ID" value="AET40468.1"/>
    <property type="molecule type" value="Genomic_DNA"/>
</dbReference>
<keyword evidence="6" id="KW-1185">Reference proteome</keyword>
<evidence type="ECO:0000259" key="4">
    <source>
        <dbReference type="Pfam" id="PF07064"/>
    </source>
</evidence>
<dbReference type="GO" id="GO:0034066">
    <property type="term" value="C:Ric1-Rgp1 guanyl-nucleotide exchange factor complex"/>
    <property type="evidence" value="ECO:0007669"/>
    <property type="project" value="EnsemblFungi"/>
</dbReference>
<dbReference type="GeneID" id="11470961"/>
<gene>
    <name evidence="5" type="ordered locus">Ecym_6068</name>
</gene>
<dbReference type="FunCoup" id="G8JUY9">
    <property type="interactions" value="155"/>
</dbReference>
<dbReference type="Pfam" id="PF07064">
    <property type="entry name" value="RIC1"/>
    <property type="match status" value="1"/>
</dbReference>